<dbReference type="InParanoid" id="E8QYK1"/>
<proteinExistence type="predicted"/>
<dbReference type="HOGENOM" id="CLU_2450618_0_0_0"/>
<dbReference type="AlphaFoldDB" id="E8QYK1"/>
<accession>E8QYK1</accession>
<organism evidence="2 3">
    <name type="scientific">Isosphaera pallida (strain ATCC 43644 / DSM 9630 / IS1B)</name>
    <dbReference type="NCBI Taxonomy" id="575540"/>
    <lineage>
        <taxon>Bacteria</taxon>
        <taxon>Pseudomonadati</taxon>
        <taxon>Planctomycetota</taxon>
        <taxon>Planctomycetia</taxon>
        <taxon>Isosphaerales</taxon>
        <taxon>Isosphaeraceae</taxon>
        <taxon>Isosphaera</taxon>
    </lineage>
</organism>
<keyword evidence="3" id="KW-1185">Reference proteome</keyword>
<dbReference type="STRING" id="575540.Isop_3627"/>
<dbReference type="eggNOG" id="COG2189">
    <property type="taxonomic scope" value="Bacteria"/>
</dbReference>
<evidence type="ECO:0000313" key="3">
    <source>
        <dbReference type="Proteomes" id="UP000008631"/>
    </source>
</evidence>
<evidence type="ECO:0000256" key="1">
    <source>
        <dbReference type="SAM" id="MobiDB-lite"/>
    </source>
</evidence>
<sequence>MPDAADRLPDRPIRKRAARGAPSSDLIFSASVAGNAEVFPQVLPLHAPQGSSVADVTYGQGTFWKHVPAEDDVVLASGIGQLKRVRFIP</sequence>
<gene>
    <name evidence="2" type="ordered locus">Isop_3627</name>
</gene>
<reference key="1">
    <citation type="submission" date="2010-11" db="EMBL/GenBank/DDBJ databases">
        <title>The complete sequence of chromosome of Isophaera pallida ATCC 43644.</title>
        <authorList>
            <consortium name="US DOE Joint Genome Institute (JGI-PGF)"/>
            <person name="Lucas S."/>
            <person name="Copeland A."/>
            <person name="Lapidus A."/>
            <person name="Bruce D."/>
            <person name="Goodwin L."/>
            <person name="Pitluck S."/>
            <person name="Kyrpides N."/>
            <person name="Mavromatis K."/>
            <person name="Pagani I."/>
            <person name="Ivanova N."/>
            <person name="Saunders E."/>
            <person name="Brettin T."/>
            <person name="Detter J.C."/>
            <person name="Han C."/>
            <person name="Tapia R."/>
            <person name="Land M."/>
            <person name="Hauser L."/>
            <person name="Markowitz V."/>
            <person name="Cheng J.-F."/>
            <person name="Hugenholtz P."/>
            <person name="Woyke T."/>
            <person name="Wu D."/>
            <person name="Eisen J.A."/>
        </authorList>
    </citation>
    <scope>NUCLEOTIDE SEQUENCE</scope>
    <source>
        <strain>ATCC 43644</strain>
    </source>
</reference>
<dbReference type="EMBL" id="CP002353">
    <property type="protein sequence ID" value="ADV64184.1"/>
    <property type="molecule type" value="Genomic_DNA"/>
</dbReference>
<dbReference type="Proteomes" id="UP000008631">
    <property type="component" value="Chromosome"/>
</dbReference>
<protein>
    <submittedName>
        <fullName evidence="2">Uncharacterized protein</fullName>
    </submittedName>
</protein>
<reference evidence="2 3" key="2">
    <citation type="journal article" date="2011" name="Stand. Genomic Sci.">
        <title>Complete genome sequence of Isosphaera pallida type strain (IS1B).</title>
        <authorList>
            <consortium name="US DOE Joint Genome Institute (JGI-PGF)"/>
            <person name="Goker M."/>
            <person name="Cleland D."/>
            <person name="Saunders E."/>
            <person name="Lapidus A."/>
            <person name="Nolan M."/>
            <person name="Lucas S."/>
            <person name="Hammon N."/>
            <person name="Deshpande S."/>
            <person name="Cheng J.F."/>
            <person name="Tapia R."/>
            <person name="Han C."/>
            <person name="Goodwin L."/>
            <person name="Pitluck S."/>
            <person name="Liolios K."/>
            <person name="Pagani I."/>
            <person name="Ivanova N."/>
            <person name="Mavromatis K."/>
            <person name="Pati A."/>
            <person name="Chen A."/>
            <person name="Palaniappan K."/>
            <person name="Land M."/>
            <person name="Hauser L."/>
            <person name="Chang Y.J."/>
            <person name="Jeffries C.D."/>
            <person name="Detter J.C."/>
            <person name="Beck B."/>
            <person name="Woyke T."/>
            <person name="Bristow J."/>
            <person name="Eisen J.A."/>
            <person name="Markowitz V."/>
            <person name="Hugenholtz P."/>
            <person name="Kyrpides N.C."/>
            <person name="Klenk H.P."/>
        </authorList>
    </citation>
    <scope>NUCLEOTIDE SEQUENCE [LARGE SCALE GENOMIC DNA]</scope>
    <source>
        <strain evidence="3">ATCC 43644 / DSM 9630 / IS1B</strain>
    </source>
</reference>
<feature type="compositionally biased region" description="Basic and acidic residues" evidence="1">
    <location>
        <begin position="1"/>
        <end position="12"/>
    </location>
</feature>
<dbReference type="KEGG" id="ipa:Isop_3627"/>
<evidence type="ECO:0000313" key="2">
    <source>
        <dbReference type="EMBL" id="ADV64184.1"/>
    </source>
</evidence>
<name>E8QYK1_ISOPI</name>
<feature type="region of interest" description="Disordered" evidence="1">
    <location>
        <begin position="1"/>
        <end position="22"/>
    </location>
</feature>